<evidence type="ECO:0000313" key="3">
    <source>
        <dbReference type="Proteomes" id="UP001139207"/>
    </source>
</evidence>
<evidence type="ECO:0000259" key="1">
    <source>
        <dbReference type="PROSITE" id="PS51819"/>
    </source>
</evidence>
<dbReference type="Pfam" id="PF00903">
    <property type="entry name" value="Glyoxalase"/>
    <property type="match status" value="1"/>
</dbReference>
<dbReference type="InterPro" id="IPR037523">
    <property type="entry name" value="VOC_core"/>
</dbReference>
<dbReference type="CDD" id="cd06587">
    <property type="entry name" value="VOC"/>
    <property type="match status" value="1"/>
</dbReference>
<gene>
    <name evidence="2" type="ORF">MUN33_08115</name>
</gene>
<organism evidence="2 3">
    <name type="scientific">Corynebacterium kalidii</name>
    <dbReference type="NCBI Taxonomy" id="2931982"/>
    <lineage>
        <taxon>Bacteria</taxon>
        <taxon>Bacillati</taxon>
        <taxon>Actinomycetota</taxon>
        <taxon>Actinomycetes</taxon>
        <taxon>Mycobacteriales</taxon>
        <taxon>Corynebacteriaceae</taxon>
        <taxon>Corynebacterium</taxon>
    </lineage>
</organism>
<dbReference type="Proteomes" id="UP001139207">
    <property type="component" value="Unassembled WGS sequence"/>
</dbReference>
<proteinExistence type="predicted"/>
<dbReference type="EMBL" id="JALIEA010000012">
    <property type="protein sequence ID" value="MCJ7858679.1"/>
    <property type="molecule type" value="Genomic_DNA"/>
</dbReference>
<accession>A0A9X1WGI4</accession>
<comment type="caution">
    <text evidence="2">The sequence shown here is derived from an EMBL/GenBank/DDBJ whole genome shotgun (WGS) entry which is preliminary data.</text>
</comment>
<dbReference type="InterPro" id="IPR029068">
    <property type="entry name" value="Glyas_Bleomycin-R_OHBP_Dase"/>
</dbReference>
<dbReference type="InterPro" id="IPR004360">
    <property type="entry name" value="Glyas_Fos-R_dOase_dom"/>
</dbReference>
<reference evidence="2" key="1">
    <citation type="submission" date="2022-04" db="EMBL/GenBank/DDBJ databases">
        <title>Corynebacterium kalidii LD5P10.</title>
        <authorList>
            <person name="Sun J.Q."/>
        </authorList>
    </citation>
    <scope>NUCLEOTIDE SEQUENCE</scope>
    <source>
        <strain evidence="2">LD5P10</strain>
    </source>
</reference>
<dbReference type="PROSITE" id="PS51819">
    <property type="entry name" value="VOC"/>
    <property type="match status" value="1"/>
</dbReference>
<dbReference type="Gene3D" id="3.10.180.10">
    <property type="entry name" value="2,3-Dihydroxybiphenyl 1,2-Dioxygenase, domain 1"/>
    <property type="match status" value="1"/>
</dbReference>
<dbReference type="AlphaFoldDB" id="A0A9X1WGI4"/>
<dbReference type="SUPFAM" id="SSF54593">
    <property type="entry name" value="Glyoxalase/Bleomycin resistance protein/Dihydroxybiphenyl dioxygenase"/>
    <property type="match status" value="1"/>
</dbReference>
<dbReference type="RefSeq" id="WP_244804388.1">
    <property type="nucleotide sequence ID" value="NZ_JALIEA010000012.1"/>
</dbReference>
<sequence length="128" mass="13329">MSTPSATGPDFISFQVRDLDRAAAFYTDVIGLPQVPAPSPDAVVFGTGAGSAAFAVRRPFPGTDLDAATPFPGHGTGVWFHDDDPSAVHRRAVDAGATVVAEPFDGPFGTQFTVVDPDGYRVTVHGAR</sequence>
<keyword evidence="3" id="KW-1185">Reference proteome</keyword>
<feature type="domain" description="VOC" evidence="1">
    <location>
        <begin position="8"/>
        <end position="127"/>
    </location>
</feature>
<evidence type="ECO:0000313" key="2">
    <source>
        <dbReference type="EMBL" id="MCJ7858679.1"/>
    </source>
</evidence>
<protein>
    <submittedName>
        <fullName evidence="2">VOC family protein</fullName>
    </submittedName>
</protein>
<name>A0A9X1WGI4_9CORY</name>